<dbReference type="InterPro" id="IPR003838">
    <property type="entry name" value="ABC3_permease_C"/>
</dbReference>
<dbReference type="PANTHER" id="PTHR30572">
    <property type="entry name" value="MEMBRANE COMPONENT OF TRANSPORTER-RELATED"/>
    <property type="match status" value="1"/>
</dbReference>
<evidence type="ECO:0000256" key="3">
    <source>
        <dbReference type="ARBA" id="ARBA00022475"/>
    </source>
</evidence>
<dbReference type="SUPFAM" id="SSF52540">
    <property type="entry name" value="P-loop containing nucleoside triphosphate hydrolases"/>
    <property type="match status" value="1"/>
</dbReference>
<dbReference type="Pfam" id="PF00005">
    <property type="entry name" value="ABC_tran"/>
    <property type="match status" value="1"/>
</dbReference>
<organism evidence="15 16">
    <name type="scientific">Ruminobacter amylophilus</name>
    <dbReference type="NCBI Taxonomy" id="867"/>
    <lineage>
        <taxon>Bacteria</taxon>
        <taxon>Pseudomonadati</taxon>
        <taxon>Pseudomonadota</taxon>
        <taxon>Gammaproteobacteria</taxon>
        <taxon>Aeromonadales</taxon>
        <taxon>Succinivibrionaceae</taxon>
        <taxon>Ruminobacter</taxon>
    </lineage>
</organism>
<gene>
    <name evidence="15" type="ORF">SAMN02910344_01136</name>
</gene>
<dbReference type="CDD" id="cd03255">
    <property type="entry name" value="ABC_MJ0796_LolCDE_FtsE"/>
    <property type="match status" value="1"/>
</dbReference>
<keyword evidence="8" id="KW-1278">Translocase</keyword>
<dbReference type="AlphaFoldDB" id="A0A662ZIH9"/>
<evidence type="ECO:0000256" key="11">
    <source>
        <dbReference type="ARBA" id="ARBA00038388"/>
    </source>
</evidence>
<keyword evidence="6" id="KW-0547">Nucleotide-binding</keyword>
<keyword evidence="5 13" id="KW-0812">Transmembrane</keyword>
<evidence type="ECO:0000259" key="14">
    <source>
        <dbReference type="PROSITE" id="PS50893"/>
    </source>
</evidence>
<evidence type="ECO:0000313" key="15">
    <source>
        <dbReference type="EMBL" id="SFP33854.1"/>
    </source>
</evidence>
<keyword evidence="2" id="KW-0813">Transport</keyword>
<evidence type="ECO:0000313" key="16">
    <source>
        <dbReference type="Proteomes" id="UP000243745"/>
    </source>
</evidence>
<evidence type="ECO:0000256" key="13">
    <source>
        <dbReference type="SAM" id="Phobius"/>
    </source>
</evidence>
<dbReference type="GO" id="GO:0016887">
    <property type="term" value="F:ATP hydrolysis activity"/>
    <property type="evidence" value="ECO:0007669"/>
    <property type="project" value="InterPro"/>
</dbReference>
<dbReference type="InterPro" id="IPR017871">
    <property type="entry name" value="ABC_transporter-like_CS"/>
</dbReference>
<feature type="transmembrane region" description="Helical" evidence="13">
    <location>
        <begin position="597"/>
        <end position="628"/>
    </location>
</feature>
<name>A0A662ZIH9_9GAMM</name>
<dbReference type="GO" id="GO:0022857">
    <property type="term" value="F:transmembrane transporter activity"/>
    <property type="evidence" value="ECO:0007669"/>
    <property type="project" value="TreeGrafter"/>
</dbReference>
<dbReference type="InterPro" id="IPR027417">
    <property type="entry name" value="P-loop_NTPase"/>
</dbReference>
<dbReference type="InterPro" id="IPR003439">
    <property type="entry name" value="ABC_transporter-like_ATP-bd"/>
</dbReference>
<dbReference type="GO" id="GO:0005524">
    <property type="term" value="F:ATP binding"/>
    <property type="evidence" value="ECO:0007669"/>
    <property type="project" value="UniProtKB-KW"/>
</dbReference>
<evidence type="ECO:0000256" key="8">
    <source>
        <dbReference type="ARBA" id="ARBA00022967"/>
    </source>
</evidence>
<dbReference type="Pfam" id="PF02687">
    <property type="entry name" value="FtsX"/>
    <property type="match status" value="1"/>
</dbReference>
<dbReference type="PROSITE" id="PS50893">
    <property type="entry name" value="ABC_TRANSPORTER_2"/>
    <property type="match status" value="1"/>
</dbReference>
<dbReference type="Proteomes" id="UP000243745">
    <property type="component" value="Unassembled WGS sequence"/>
</dbReference>
<evidence type="ECO:0000256" key="5">
    <source>
        <dbReference type="ARBA" id="ARBA00022692"/>
    </source>
</evidence>
<keyword evidence="16" id="KW-1185">Reference proteome</keyword>
<dbReference type="PROSITE" id="PS00211">
    <property type="entry name" value="ABC_TRANSPORTER_1"/>
    <property type="match status" value="1"/>
</dbReference>
<evidence type="ECO:0000256" key="10">
    <source>
        <dbReference type="ARBA" id="ARBA00023136"/>
    </source>
</evidence>
<feature type="transmembrane region" description="Helical" evidence="13">
    <location>
        <begin position="546"/>
        <end position="573"/>
    </location>
</feature>
<dbReference type="GO" id="GO:0005886">
    <property type="term" value="C:plasma membrane"/>
    <property type="evidence" value="ECO:0007669"/>
    <property type="project" value="UniProtKB-SubCell"/>
</dbReference>
<dbReference type="Pfam" id="PF12704">
    <property type="entry name" value="MacB_PCD"/>
    <property type="match status" value="1"/>
</dbReference>
<dbReference type="EMBL" id="FOXF01000016">
    <property type="protein sequence ID" value="SFP33854.1"/>
    <property type="molecule type" value="Genomic_DNA"/>
</dbReference>
<dbReference type="PANTHER" id="PTHR30572:SF14">
    <property type="entry name" value="MACROLIDE EXPORT ATP-BINDING_PERMEASE PROTEIN MACB"/>
    <property type="match status" value="1"/>
</dbReference>
<comment type="subcellular location">
    <subcellularLocation>
        <location evidence="1">Cell inner membrane</location>
        <topology evidence="1">Multi-pass membrane protein</topology>
    </subcellularLocation>
</comment>
<keyword evidence="10 13" id="KW-0472">Membrane</keyword>
<dbReference type="GO" id="GO:1902495">
    <property type="term" value="C:transmembrane transporter complex"/>
    <property type="evidence" value="ECO:0007669"/>
    <property type="project" value="UniProtKB-ARBA"/>
</dbReference>
<protein>
    <recommendedName>
        <fullName evidence="12">Pyoverdine export ATP-binding/permease protein PvdT</fullName>
    </recommendedName>
</protein>
<comment type="similarity">
    <text evidence="11">Belongs to the ABC transporter superfamily. Macrolide exporter (TC 3.A.1.122) family.</text>
</comment>
<dbReference type="InterPro" id="IPR025857">
    <property type="entry name" value="MacB_PCD"/>
</dbReference>
<evidence type="ECO:0000256" key="2">
    <source>
        <dbReference type="ARBA" id="ARBA00022448"/>
    </source>
</evidence>
<evidence type="ECO:0000256" key="12">
    <source>
        <dbReference type="ARBA" id="ARBA00041199"/>
    </source>
</evidence>
<feature type="domain" description="ABC transporter" evidence="14">
    <location>
        <begin position="25"/>
        <end position="263"/>
    </location>
</feature>
<keyword evidence="3" id="KW-1003">Cell membrane</keyword>
<evidence type="ECO:0000256" key="4">
    <source>
        <dbReference type="ARBA" id="ARBA00022519"/>
    </source>
</evidence>
<sequence length="673" mass="73142">MSMDNNINNAQVAESAGSTSEKPLLEVHGVTRSFGLGTETVEILHGIDLKIYAGEMVAIIGQSGSGKSTLMNILGCLDKPTTGEYYIEGRKTSDLDSDELAGLRRDYFGFIFQRYHLLGHLNATGNVEIPAIYAGIKSDKRVDRANDLLKRLGLEERKEHLPSELSGGQQQRVSIARALMNGGQVILADEPTGALDSHSGEEVMKILKDLNASGHTVILVTHDPKIAANAGRIIEIKDGEIIADYKNDKVSLERHQLAEEDRVVLKAGFILQMRAYVDRFREAFKMAFIAMISHKMRTLLTMLGIIIGIMAVVSVVALGKGASNKVVSDINSIGTNTISVFPGKDFGDIRSGKIETLTVQDMKVLEQQVFTDAITPNRQSSLLTQYHDISANAKVAGVSEQFFRVKGYEIANGHLFTKQDVDSLAQVAVIDENTRKRFFAYENPIGKTLMVGKVPCVVIGVLKASDSPFDSQDSLNIYIPYTSAMSRIVNEKYLGSMTIRVKDNVPNAVAQEAIEHVLTLRHGTKDFFTNSSDTILKTITSTTDTFTYLISAIAVISLIVGGIGVMNIMLVSVTERTKEIGIRMAVGARQSDILQQFLIEAVLVCLIGGGCGVICSYGIGVVFGMFVQSIKMEFSVTSIIAAVVCSSLIGMLFGYLPAKNAAKLNPIDALARE</sequence>
<keyword evidence="7 15" id="KW-0067">ATP-binding</keyword>
<evidence type="ECO:0000256" key="1">
    <source>
        <dbReference type="ARBA" id="ARBA00004429"/>
    </source>
</evidence>
<feature type="transmembrane region" description="Helical" evidence="13">
    <location>
        <begin position="299"/>
        <end position="319"/>
    </location>
</feature>
<dbReference type="SMART" id="SM00382">
    <property type="entry name" value="AAA"/>
    <property type="match status" value="1"/>
</dbReference>
<keyword evidence="4" id="KW-0997">Cell inner membrane</keyword>
<keyword evidence="9 13" id="KW-1133">Transmembrane helix</keyword>
<evidence type="ECO:0000256" key="9">
    <source>
        <dbReference type="ARBA" id="ARBA00022989"/>
    </source>
</evidence>
<dbReference type="Gene3D" id="3.40.50.300">
    <property type="entry name" value="P-loop containing nucleotide triphosphate hydrolases"/>
    <property type="match status" value="1"/>
</dbReference>
<evidence type="ECO:0000256" key="6">
    <source>
        <dbReference type="ARBA" id="ARBA00022741"/>
    </source>
</evidence>
<accession>A0A662ZIH9</accession>
<dbReference type="FunFam" id="3.40.50.300:FF:000032">
    <property type="entry name" value="Export ABC transporter ATP-binding protein"/>
    <property type="match status" value="1"/>
</dbReference>
<evidence type="ECO:0000256" key="7">
    <source>
        <dbReference type="ARBA" id="ARBA00022840"/>
    </source>
</evidence>
<feature type="transmembrane region" description="Helical" evidence="13">
    <location>
        <begin position="634"/>
        <end position="656"/>
    </location>
</feature>
<dbReference type="InterPro" id="IPR003593">
    <property type="entry name" value="AAA+_ATPase"/>
</dbReference>
<dbReference type="InterPro" id="IPR050250">
    <property type="entry name" value="Macrolide_Exporter_MacB"/>
</dbReference>
<reference evidence="15 16" key="1">
    <citation type="submission" date="2016-10" db="EMBL/GenBank/DDBJ databases">
        <authorList>
            <person name="Varghese N."/>
            <person name="Submissions S."/>
        </authorList>
    </citation>
    <scope>NUCLEOTIDE SEQUENCE [LARGE SCALE GENOMIC DNA]</scope>
    <source>
        <strain evidence="15 16">DSM 1361</strain>
    </source>
</reference>
<dbReference type="InterPro" id="IPR017911">
    <property type="entry name" value="MacB-like_ATP-bd"/>
</dbReference>
<proteinExistence type="inferred from homology"/>